<comment type="caution">
    <text evidence="3">The sequence shown here is derived from an EMBL/GenBank/DDBJ whole genome shotgun (WGS) entry which is preliminary data.</text>
</comment>
<evidence type="ECO:0000313" key="4">
    <source>
        <dbReference type="Proteomes" id="UP001596504"/>
    </source>
</evidence>
<proteinExistence type="predicted"/>
<keyword evidence="4" id="KW-1185">Reference proteome</keyword>
<dbReference type="PRINTS" id="PR01217">
    <property type="entry name" value="PRICHEXTENSN"/>
</dbReference>
<protein>
    <submittedName>
        <fullName evidence="3">SHOCT domain-containing protein</fullName>
    </submittedName>
</protein>
<accession>A0ABW2LIX4</accession>
<feature type="compositionally biased region" description="Basic and acidic residues" evidence="1">
    <location>
        <begin position="28"/>
        <end position="37"/>
    </location>
</feature>
<feature type="compositionally biased region" description="Pro residues" evidence="1">
    <location>
        <begin position="145"/>
        <end position="154"/>
    </location>
</feature>
<dbReference type="RefSeq" id="WP_380668389.1">
    <property type="nucleotide sequence ID" value="NZ_JBHTCJ010000006.1"/>
</dbReference>
<feature type="transmembrane region" description="Helical" evidence="2">
    <location>
        <begin position="218"/>
        <end position="240"/>
    </location>
</feature>
<feature type="compositionally biased region" description="Low complexity" evidence="1">
    <location>
        <begin position="112"/>
        <end position="128"/>
    </location>
</feature>
<evidence type="ECO:0000256" key="2">
    <source>
        <dbReference type="SAM" id="Phobius"/>
    </source>
</evidence>
<name>A0ABW2LIX4_9PSEU</name>
<sequence>MTWQDELQNLDAELAAGRISAEEYRQRRDALLAREQDDNSAGFPQEDPSGEPGEGEGTAELAGEEPTRNVQPVPGEEPTRNVEPVAGQEPTAQVAQPGEKDPFPPAFSWSDAAKQGAQQTGTGEETTQVVRPFAQPAEGSGPHSVTPPPPPQWGPPQAAQAPWPQQPQPQQPAWGPVETTGTPWGDGLPGSTETGDAPWMRQGPEVFEGAGKPGKGKLITGLFLGAVLLVAVIVAAVFFFTSRGDDRASEPSPAAPPPPAPTATSDPLPEPPAAKPAPGATPEALVAVPGPPHPWAGPLDVPSLQGPKSGLLPQGLAQTALQNGLVEGWFNGTDGVDPKSTLIALKLPDQEAAKTVADKYLDNQRGLSEVESLSYQGVPVVSTGGTFRTAYVAHNYAIILDVSGDPAAEDAARGAFKTLLDQQLAQTPPTAKS</sequence>
<organism evidence="3 4">
    <name type="scientific">Saccharopolyspora griseoalba</name>
    <dbReference type="NCBI Taxonomy" id="1431848"/>
    <lineage>
        <taxon>Bacteria</taxon>
        <taxon>Bacillati</taxon>
        <taxon>Actinomycetota</taxon>
        <taxon>Actinomycetes</taxon>
        <taxon>Pseudonocardiales</taxon>
        <taxon>Pseudonocardiaceae</taxon>
        <taxon>Saccharopolyspora</taxon>
    </lineage>
</organism>
<gene>
    <name evidence="3" type="ORF">ACFQRI_13780</name>
</gene>
<keyword evidence="2" id="KW-0812">Transmembrane</keyword>
<keyword evidence="2" id="KW-0472">Membrane</keyword>
<dbReference type="Proteomes" id="UP001596504">
    <property type="component" value="Unassembled WGS sequence"/>
</dbReference>
<feature type="region of interest" description="Disordered" evidence="1">
    <location>
        <begin position="244"/>
        <end position="310"/>
    </location>
</feature>
<keyword evidence="2" id="KW-1133">Transmembrane helix</keyword>
<feature type="region of interest" description="Disordered" evidence="1">
    <location>
        <begin position="28"/>
        <end position="208"/>
    </location>
</feature>
<dbReference type="EMBL" id="JBHTCJ010000006">
    <property type="protein sequence ID" value="MFC7342472.1"/>
    <property type="molecule type" value="Genomic_DNA"/>
</dbReference>
<evidence type="ECO:0000313" key="3">
    <source>
        <dbReference type="EMBL" id="MFC7342472.1"/>
    </source>
</evidence>
<reference evidence="4" key="1">
    <citation type="journal article" date="2019" name="Int. J. Syst. Evol. Microbiol.">
        <title>The Global Catalogue of Microorganisms (GCM) 10K type strain sequencing project: providing services to taxonomists for standard genome sequencing and annotation.</title>
        <authorList>
            <consortium name="The Broad Institute Genomics Platform"/>
            <consortium name="The Broad Institute Genome Sequencing Center for Infectious Disease"/>
            <person name="Wu L."/>
            <person name="Ma J."/>
        </authorList>
    </citation>
    <scope>NUCLEOTIDE SEQUENCE [LARGE SCALE GENOMIC DNA]</scope>
    <source>
        <strain evidence="4">WLHS5</strain>
    </source>
</reference>
<evidence type="ECO:0000256" key="1">
    <source>
        <dbReference type="SAM" id="MobiDB-lite"/>
    </source>
</evidence>